<keyword evidence="2" id="KW-1185">Reference proteome</keyword>
<evidence type="ECO:0000313" key="2">
    <source>
        <dbReference type="Proteomes" id="UP000076532"/>
    </source>
</evidence>
<gene>
    <name evidence="1" type="ORF">FIBSPDRAFT_965416</name>
</gene>
<evidence type="ECO:0000313" key="1">
    <source>
        <dbReference type="EMBL" id="KZP07695.1"/>
    </source>
</evidence>
<dbReference type="EMBL" id="KV417742">
    <property type="protein sequence ID" value="KZP07695.1"/>
    <property type="molecule type" value="Genomic_DNA"/>
</dbReference>
<name>A0A165WK81_9AGAM</name>
<dbReference type="Gene3D" id="3.40.50.150">
    <property type="entry name" value="Vaccinia Virus protein VP39"/>
    <property type="match status" value="1"/>
</dbReference>
<organism evidence="1 2">
    <name type="scientific">Athelia psychrophila</name>
    <dbReference type="NCBI Taxonomy" id="1759441"/>
    <lineage>
        <taxon>Eukaryota</taxon>
        <taxon>Fungi</taxon>
        <taxon>Dikarya</taxon>
        <taxon>Basidiomycota</taxon>
        <taxon>Agaricomycotina</taxon>
        <taxon>Agaricomycetes</taxon>
        <taxon>Agaricomycetidae</taxon>
        <taxon>Atheliales</taxon>
        <taxon>Atheliaceae</taxon>
        <taxon>Athelia</taxon>
    </lineage>
</organism>
<dbReference type="AlphaFoldDB" id="A0A165WK81"/>
<accession>A0A165WK81</accession>
<proteinExistence type="predicted"/>
<dbReference type="OrthoDB" id="514248at2759"/>
<protein>
    <submittedName>
        <fullName evidence="1">Uncharacterized protein</fullName>
    </submittedName>
</protein>
<sequence>MGFLFYATDSDAKSLAYARANIVRNHLQRLWASPVEARCNGLDFTMWNPPFYSSEEDIAQSAAEKASIRMPMLRDYPRRGGRFVVRTAMHANARQDVLPERNRWPLTQNLGMISPQYIILPSNLMTRADRKLPEHTVRPNPPLGNRLVIRTCPFTRRSDSIEWWTTAESNARPEYLPLAFRFALPRAMLYERLVLALDRIGGRCRRPCRYRTALETQADQMACR</sequence>
<dbReference type="InterPro" id="IPR029063">
    <property type="entry name" value="SAM-dependent_MTases_sf"/>
</dbReference>
<reference evidence="1 2" key="1">
    <citation type="journal article" date="2016" name="Mol. Biol. Evol.">
        <title>Comparative Genomics of Early-Diverging Mushroom-Forming Fungi Provides Insights into the Origins of Lignocellulose Decay Capabilities.</title>
        <authorList>
            <person name="Nagy L.G."/>
            <person name="Riley R."/>
            <person name="Tritt A."/>
            <person name="Adam C."/>
            <person name="Daum C."/>
            <person name="Floudas D."/>
            <person name="Sun H."/>
            <person name="Yadav J.S."/>
            <person name="Pangilinan J."/>
            <person name="Larsson K.H."/>
            <person name="Matsuura K."/>
            <person name="Barry K."/>
            <person name="Labutti K."/>
            <person name="Kuo R."/>
            <person name="Ohm R.A."/>
            <person name="Bhattacharya S.S."/>
            <person name="Shirouzu T."/>
            <person name="Yoshinaga Y."/>
            <person name="Martin F.M."/>
            <person name="Grigoriev I.V."/>
            <person name="Hibbett D.S."/>
        </authorList>
    </citation>
    <scope>NUCLEOTIDE SEQUENCE [LARGE SCALE GENOMIC DNA]</scope>
    <source>
        <strain evidence="1 2">CBS 109695</strain>
    </source>
</reference>
<dbReference type="Proteomes" id="UP000076532">
    <property type="component" value="Unassembled WGS sequence"/>
</dbReference>